<accession>A0A8S5UES5</accession>
<reference evidence="1" key="1">
    <citation type="journal article" date="2021" name="Proc. Natl. Acad. Sci. U.S.A.">
        <title>A Catalog of Tens of Thousands of Viruses from Human Metagenomes Reveals Hidden Associations with Chronic Diseases.</title>
        <authorList>
            <person name="Tisza M.J."/>
            <person name="Buck C.B."/>
        </authorList>
    </citation>
    <scope>NUCLEOTIDE SEQUENCE</scope>
    <source>
        <strain evidence="1">CtX5W26</strain>
    </source>
</reference>
<evidence type="ECO:0000313" key="1">
    <source>
        <dbReference type="EMBL" id="DAF92923.1"/>
    </source>
</evidence>
<name>A0A8S5UES5_9CAUD</name>
<organism evidence="1">
    <name type="scientific">Siphoviridae sp. ctX5W26</name>
    <dbReference type="NCBI Taxonomy" id="2825540"/>
    <lineage>
        <taxon>Viruses</taxon>
        <taxon>Duplodnaviria</taxon>
        <taxon>Heunggongvirae</taxon>
        <taxon>Uroviricota</taxon>
        <taxon>Caudoviricetes</taxon>
    </lineage>
</organism>
<dbReference type="EMBL" id="BK016076">
    <property type="protein sequence ID" value="DAF92923.1"/>
    <property type="molecule type" value="Genomic_DNA"/>
</dbReference>
<sequence length="266" mass="30792">MNQEYLDQISKIYGPCVECDTVDQVVSMVGQKRLIPLSSKHYIVRHDLNFLPSLDLNLSKKLNAMNIVGFLSIVIEDNDSPKLSKFLDDKCYLVSKMPVNFLIKHLNKMYSNLSSQDIKSCIRLSDGNFGKSKLLCYCLQCSTPLSLSFSDLEKTFKNNTSDDIKQLEKLVFKRDTRNILQFSESCDLEIEAMIYEIMHSMLELEKLICNKHNNYKCWNVSDIYTVFSNCYFVLNKYRSTSCDQYSLFITLISCIGFKQIPLMEDI</sequence>
<protein>
    <submittedName>
        <fullName evidence="1">Uncharacterized protein</fullName>
    </submittedName>
</protein>
<proteinExistence type="predicted"/>